<evidence type="ECO:0000256" key="5">
    <source>
        <dbReference type="PIRSR" id="PIRSR601519-1"/>
    </source>
</evidence>
<evidence type="ECO:0000256" key="4">
    <source>
        <dbReference type="ARBA" id="ARBA00023004"/>
    </source>
</evidence>
<evidence type="ECO:0000256" key="6">
    <source>
        <dbReference type="RuleBase" id="RU361145"/>
    </source>
</evidence>
<dbReference type="InterPro" id="IPR009078">
    <property type="entry name" value="Ferritin-like_SF"/>
</dbReference>
<comment type="catalytic activity">
    <reaction evidence="6">
        <text>4 Fe(2+) + O2 + 4 H(+) = 4 Fe(3+) + 2 H2O</text>
        <dbReference type="Rhea" id="RHEA:11148"/>
        <dbReference type="ChEBI" id="CHEBI:15377"/>
        <dbReference type="ChEBI" id="CHEBI:15378"/>
        <dbReference type="ChEBI" id="CHEBI:15379"/>
        <dbReference type="ChEBI" id="CHEBI:29033"/>
        <dbReference type="ChEBI" id="CHEBI:29034"/>
        <dbReference type="EC" id="1.16.3.1"/>
    </reaction>
</comment>
<name>A0AA88GIX6_NAELO</name>
<sequence length="940" mass="107565">MAQNIIYSCWGLAEELLSGGRVIDSIKTLECLLSSVGFDRERLYEVETRVRLAQIYLKYTRNFVSCKNHLLAADLVLKAIIEQVTTSIETYYLDPSLKITTLQIQIYKCLGSVYAQINEFPSACEAYTKGIDFVESILGMISKKKNPSSHEESLKTSMQAWRHYFRIALLHTLEIDNFMNDRRMEIQQQLDLGEKEESELFKIEKQKNSKAINTRVLAYYIVRVYQAIKQDHVYVAWSITTLEKKNENISNYLTKIHEEIGVEMGSDEEKQLLDNPKNADVILLYLNYLIMACLYRMSLGDLASFKTILKSIQDSVAKLQVYSKNPDVFTYEWIEIVPIVSTIWLIASLYYRTQGQFAKSEAFNTKGIATADKYIKELTNAAGFALDKKRNDNALFSLFVKFNLLQDMILIHLSRSEFILATKNTIKLIDFLYQFPDLFITYRHNIHLLIGILLFFTDKERSADSACNEHFEFIIKNCPSKQLATWATIFQLFWKLNCSESIFSTNDLFNDVDDLTRSLKTNGLREVESFQTYISFIKGVLCLRNNAFDESKNHFQKSLKISDQFALSQRSVIRQCMLGILQSDWKLGENSKQKTLEQVTKLLQESKEDQDLFSELQSLSFLMEMSSSSSSSLNAATANNNNIMDTSNDFDIGNIRLSQPEPINHEFDQAQQRLADNVQTLLTSNTDINTHYEILKSWFPEVNKSYKINKLTRSFSSSVSKTLDNTSPHNKIRYNYSHECEQLVNEQINHELNASYFYTALGTYYSQPTVALPGVANYFLAQSNEERRHAHSLIHYQNSRGGKVQFSAIQAPPDFSTVLSGSSSAAPQQQGNSCDTAGCTNNIATVTTRGFELAIETERMVYDKIRYIYHVAESQRDFALTGFLQKLIDEQVESLRELQELYTKSKRMVNEYWFDQYLASANVASSVDSGADGSKSGSAQ</sequence>
<keyword evidence="2 6" id="KW-0409">Iron storage</keyword>
<dbReference type="InterPro" id="IPR001519">
    <property type="entry name" value="Ferritin"/>
</dbReference>
<dbReference type="GO" id="GO:0008199">
    <property type="term" value="F:ferric iron binding"/>
    <property type="evidence" value="ECO:0007669"/>
    <property type="project" value="InterPro"/>
</dbReference>
<dbReference type="SMART" id="SM00028">
    <property type="entry name" value="TPR"/>
    <property type="match status" value="2"/>
</dbReference>
<keyword evidence="9" id="KW-1185">Reference proteome</keyword>
<gene>
    <name evidence="8" type="ORF">C9374_010360</name>
</gene>
<dbReference type="EMBL" id="PYSW02000041">
    <property type="protein sequence ID" value="KAG2374986.1"/>
    <property type="molecule type" value="Genomic_DNA"/>
</dbReference>
<dbReference type="GO" id="GO:0006826">
    <property type="term" value="P:iron ion transport"/>
    <property type="evidence" value="ECO:0007669"/>
    <property type="project" value="InterPro"/>
</dbReference>
<keyword evidence="4 5" id="KW-0408">Iron</keyword>
<dbReference type="Gene3D" id="1.20.1260.10">
    <property type="match status" value="1"/>
</dbReference>
<evidence type="ECO:0000313" key="9">
    <source>
        <dbReference type="Proteomes" id="UP000816034"/>
    </source>
</evidence>
<dbReference type="AlphaFoldDB" id="A0AA88GIX6"/>
<dbReference type="InterPro" id="IPR019734">
    <property type="entry name" value="TPR_rpt"/>
</dbReference>
<comment type="function">
    <text evidence="6">Stores iron in a soluble, non-toxic, readily available form. Important for iron homeostasis. Iron is taken up in the ferrous form and deposited as ferric hydroxides after oxidation.</text>
</comment>
<dbReference type="SUPFAM" id="SSF47240">
    <property type="entry name" value="Ferritin-like"/>
    <property type="match status" value="1"/>
</dbReference>
<comment type="caution">
    <text evidence="8">The sequence shown here is derived from an EMBL/GenBank/DDBJ whole genome shotgun (WGS) entry which is preliminary data.</text>
</comment>
<dbReference type="GO" id="GO:0006879">
    <property type="term" value="P:intracellular iron ion homeostasis"/>
    <property type="evidence" value="ECO:0007669"/>
    <property type="project" value="UniProtKB-KW"/>
</dbReference>
<dbReference type="InterPro" id="IPR008331">
    <property type="entry name" value="Ferritin_DPS_dom"/>
</dbReference>
<dbReference type="Pfam" id="PF00210">
    <property type="entry name" value="Ferritin"/>
    <property type="match status" value="2"/>
</dbReference>
<organism evidence="8 9">
    <name type="scientific">Naegleria lovaniensis</name>
    <name type="common">Amoeba</name>
    <dbReference type="NCBI Taxonomy" id="51637"/>
    <lineage>
        <taxon>Eukaryota</taxon>
        <taxon>Discoba</taxon>
        <taxon>Heterolobosea</taxon>
        <taxon>Tetramitia</taxon>
        <taxon>Eutetramitia</taxon>
        <taxon>Vahlkampfiidae</taxon>
        <taxon>Naegleria</taxon>
    </lineage>
</organism>
<feature type="domain" description="Ferritin-like diiron" evidence="7">
    <location>
        <begin position="734"/>
        <end position="909"/>
    </location>
</feature>
<accession>A0AA88GIX6</accession>
<feature type="binding site" evidence="5">
    <location>
        <position position="751"/>
    </location>
    <ligand>
        <name>Fe cation</name>
        <dbReference type="ChEBI" id="CHEBI:24875"/>
        <label>1</label>
    </ligand>
</feature>
<dbReference type="PANTHER" id="PTHR11431">
    <property type="entry name" value="FERRITIN"/>
    <property type="match status" value="1"/>
</dbReference>
<evidence type="ECO:0000313" key="8">
    <source>
        <dbReference type="EMBL" id="KAG2374986.1"/>
    </source>
</evidence>
<protein>
    <recommendedName>
        <fullName evidence="6">Ferritin</fullName>
        <ecNumber evidence="6">1.16.3.1</ecNumber>
    </recommendedName>
</protein>
<evidence type="ECO:0000256" key="3">
    <source>
        <dbReference type="ARBA" id="ARBA00022723"/>
    </source>
</evidence>
<dbReference type="PROSITE" id="PS50905">
    <property type="entry name" value="FERRITIN_LIKE"/>
    <property type="match status" value="1"/>
</dbReference>
<dbReference type="GeneID" id="68102814"/>
<dbReference type="Proteomes" id="UP000816034">
    <property type="component" value="Unassembled WGS sequence"/>
</dbReference>
<comment type="similarity">
    <text evidence="1 6">Belongs to the ferritin family.</text>
</comment>
<evidence type="ECO:0000256" key="1">
    <source>
        <dbReference type="ARBA" id="ARBA00007513"/>
    </source>
</evidence>
<proteinExistence type="inferred from homology"/>
<reference evidence="8 9" key="1">
    <citation type="journal article" date="2018" name="BMC Genomics">
        <title>The genome of Naegleria lovaniensis, the basis for a comparative approach to unravel pathogenicity factors of the human pathogenic amoeba N. fowleri.</title>
        <authorList>
            <person name="Liechti N."/>
            <person name="Schurch N."/>
            <person name="Bruggmann R."/>
            <person name="Wittwer M."/>
        </authorList>
    </citation>
    <scope>NUCLEOTIDE SEQUENCE [LARGE SCALE GENOMIC DNA]</scope>
    <source>
        <strain evidence="8 9">ATCC 30569</strain>
    </source>
</reference>
<feature type="binding site" evidence="5">
    <location>
        <position position="786"/>
    </location>
    <ligand>
        <name>Fe cation</name>
        <dbReference type="ChEBI" id="CHEBI:24875"/>
        <label>1</label>
    </ligand>
</feature>
<dbReference type="SUPFAM" id="SSF48452">
    <property type="entry name" value="TPR-like"/>
    <property type="match status" value="1"/>
</dbReference>
<dbReference type="InterPro" id="IPR012347">
    <property type="entry name" value="Ferritin-like"/>
</dbReference>
<dbReference type="RefSeq" id="XP_044544160.1">
    <property type="nucleotide sequence ID" value="XM_044685896.1"/>
</dbReference>
<dbReference type="CDD" id="cd01056">
    <property type="entry name" value="Euk_Ferritin"/>
    <property type="match status" value="1"/>
</dbReference>
<feature type="binding site" evidence="5">
    <location>
        <position position="858"/>
    </location>
    <ligand>
        <name>Fe cation</name>
        <dbReference type="ChEBI" id="CHEBI:24875"/>
        <label>1</label>
    </ligand>
</feature>
<evidence type="ECO:0000259" key="7">
    <source>
        <dbReference type="PROSITE" id="PS50905"/>
    </source>
</evidence>
<dbReference type="GO" id="GO:0005737">
    <property type="term" value="C:cytoplasm"/>
    <property type="evidence" value="ECO:0007669"/>
    <property type="project" value="TreeGrafter"/>
</dbReference>
<keyword evidence="3 5" id="KW-0479">Metal-binding</keyword>
<dbReference type="GO" id="GO:0004322">
    <property type="term" value="F:ferroxidase activity"/>
    <property type="evidence" value="ECO:0007669"/>
    <property type="project" value="UniProtKB-EC"/>
</dbReference>
<feature type="binding site" evidence="5">
    <location>
        <position position="891"/>
    </location>
    <ligand>
        <name>Fe cation</name>
        <dbReference type="ChEBI" id="CHEBI:24875"/>
        <label>1</label>
    </ligand>
</feature>
<dbReference type="InterPro" id="IPR009040">
    <property type="entry name" value="Ferritin-like_diiron"/>
</dbReference>
<keyword evidence="6" id="KW-0560">Oxidoreductase</keyword>
<dbReference type="GO" id="GO:0008198">
    <property type="term" value="F:ferrous iron binding"/>
    <property type="evidence" value="ECO:0007669"/>
    <property type="project" value="TreeGrafter"/>
</dbReference>
<dbReference type="InterPro" id="IPR011990">
    <property type="entry name" value="TPR-like_helical_dom_sf"/>
</dbReference>
<dbReference type="PANTHER" id="PTHR11431:SF75">
    <property type="entry name" value="FERRITIN"/>
    <property type="match status" value="1"/>
</dbReference>
<evidence type="ECO:0000256" key="2">
    <source>
        <dbReference type="ARBA" id="ARBA00022434"/>
    </source>
</evidence>
<feature type="binding site" evidence="5">
    <location>
        <position position="789"/>
    </location>
    <ligand>
        <name>Fe cation</name>
        <dbReference type="ChEBI" id="CHEBI:24875"/>
        <label>1</label>
    </ligand>
</feature>
<dbReference type="EC" id="1.16.3.1" evidence="6"/>